<gene>
    <name evidence="1" type="ORF">CERSUDRAFT_113424</name>
</gene>
<sequence length="186" mass="21009">MKTPEPVYPSFPYVLTYAEDSLRLPAYRTGHAERFHPYPRSRRSLDRMMQTVDYRELERPVDSVPPVSAGAEALIRTTEAVDCLKSAPLSSADLEANVANLDLALHADFEAAATGRRKLATLIIDLAFAVRRHYQADRRLEVGRAPGCRRGSENTKKWDANFHLYHTLLNLLFLLSTRSFATICFA</sequence>
<dbReference type="AlphaFoldDB" id="M2R164"/>
<dbReference type="Proteomes" id="UP000016930">
    <property type="component" value="Unassembled WGS sequence"/>
</dbReference>
<evidence type="ECO:0000313" key="1">
    <source>
        <dbReference type="EMBL" id="EMD38260.1"/>
    </source>
</evidence>
<accession>M2R164</accession>
<dbReference type="OrthoDB" id="2637024at2759"/>
<keyword evidence="2" id="KW-1185">Reference proteome</keyword>
<proteinExistence type="predicted"/>
<dbReference type="HOGENOM" id="CLU_125284_0_0_1"/>
<protein>
    <submittedName>
        <fullName evidence="1">Uncharacterized protein</fullName>
    </submittedName>
</protein>
<feature type="non-terminal residue" evidence="1">
    <location>
        <position position="1"/>
    </location>
</feature>
<evidence type="ECO:0000313" key="2">
    <source>
        <dbReference type="Proteomes" id="UP000016930"/>
    </source>
</evidence>
<name>M2R164_CERS8</name>
<reference evidence="1 2" key="1">
    <citation type="journal article" date="2012" name="Proc. Natl. Acad. Sci. U.S.A.">
        <title>Comparative genomics of Ceriporiopsis subvermispora and Phanerochaete chrysosporium provide insight into selective ligninolysis.</title>
        <authorList>
            <person name="Fernandez-Fueyo E."/>
            <person name="Ruiz-Duenas F.J."/>
            <person name="Ferreira P."/>
            <person name="Floudas D."/>
            <person name="Hibbett D.S."/>
            <person name="Canessa P."/>
            <person name="Larrondo L.F."/>
            <person name="James T.Y."/>
            <person name="Seelenfreund D."/>
            <person name="Lobos S."/>
            <person name="Polanco R."/>
            <person name="Tello M."/>
            <person name="Honda Y."/>
            <person name="Watanabe T."/>
            <person name="Watanabe T."/>
            <person name="Ryu J.S."/>
            <person name="Kubicek C.P."/>
            <person name="Schmoll M."/>
            <person name="Gaskell J."/>
            <person name="Hammel K.E."/>
            <person name="St John F.J."/>
            <person name="Vanden Wymelenberg A."/>
            <person name="Sabat G."/>
            <person name="Splinter BonDurant S."/>
            <person name="Syed K."/>
            <person name="Yadav J.S."/>
            <person name="Doddapaneni H."/>
            <person name="Subramanian V."/>
            <person name="Lavin J.L."/>
            <person name="Oguiza J.A."/>
            <person name="Perez G."/>
            <person name="Pisabarro A.G."/>
            <person name="Ramirez L."/>
            <person name="Santoyo F."/>
            <person name="Master E."/>
            <person name="Coutinho P.M."/>
            <person name="Henrissat B."/>
            <person name="Lombard V."/>
            <person name="Magnuson J.K."/>
            <person name="Kuees U."/>
            <person name="Hori C."/>
            <person name="Igarashi K."/>
            <person name="Samejima M."/>
            <person name="Held B.W."/>
            <person name="Barry K.W."/>
            <person name="LaButti K.M."/>
            <person name="Lapidus A."/>
            <person name="Lindquist E.A."/>
            <person name="Lucas S.M."/>
            <person name="Riley R."/>
            <person name="Salamov A.A."/>
            <person name="Hoffmeister D."/>
            <person name="Schwenk D."/>
            <person name="Hadar Y."/>
            <person name="Yarden O."/>
            <person name="de Vries R.P."/>
            <person name="Wiebenga A."/>
            <person name="Stenlid J."/>
            <person name="Eastwood D."/>
            <person name="Grigoriev I.V."/>
            <person name="Berka R.M."/>
            <person name="Blanchette R.A."/>
            <person name="Kersten P."/>
            <person name="Martinez A.T."/>
            <person name="Vicuna R."/>
            <person name="Cullen D."/>
        </authorList>
    </citation>
    <scope>NUCLEOTIDE SEQUENCE [LARGE SCALE GENOMIC DNA]</scope>
    <source>
        <strain evidence="1 2">B</strain>
    </source>
</reference>
<dbReference type="EMBL" id="KB445795">
    <property type="protein sequence ID" value="EMD38260.1"/>
    <property type="molecule type" value="Genomic_DNA"/>
</dbReference>
<organism evidence="1 2">
    <name type="scientific">Ceriporiopsis subvermispora (strain B)</name>
    <name type="common">White-rot fungus</name>
    <name type="synonym">Gelatoporia subvermispora</name>
    <dbReference type="NCBI Taxonomy" id="914234"/>
    <lineage>
        <taxon>Eukaryota</taxon>
        <taxon>Fungi</taxon>
        <taxon>Dikarya</taxon>
        <taxon>Basidiomycota</taxon>
        <taxon>Agaricomycotina</taxon>
        <taxon>Agaricomycetes</taxon>
        <taxon>Polyporales</taxon>
        <taxon>Gelatoporiaceae</taxon>
        <taxon>Gelatoporia</taxon>
    </lineage>
</organism>